<dbReference type="KEGG" id="bstg:WT74_19310"/>
<dbReference type="AlphaFoldDB" id="A0A108IRX1"/>
<dbReference type="STRING" id="1503054.WT74_19310"/>
<reference evidence="1 4" key="2">
    <citation type="submission" date="2019-09" db="EMBL/GenBank/DDBJ databases">
        <title>Draft genome sequences of 48 bacterial type strains from the CCUG.</title>
        <authorList>
            <person name="Tunovic T."/>
            <person name="Pineiro-Iglesias B."/>
            <person name="Unosson C."/>
            <person name="Inganas E."/>
            <person name="Ohlen M."/>
            <person name="Cardew S."/>
            <person name="Jensie-Markopoulos S."/>
            <person name="Salva-Serra F."/>
            <person name="Jaen-Luchoro D."/>
            <person name="Karlsson R."/>
            <person name="Svensson-Stadler L."/>
            <person name="Chun J."/>
            <person name="Moore E."/>
        </authorList>
    </citation>
    <scope>NUCLEOTIDE SEQUENCE [LARGE SCALE GENOMIC DNA]</scope>
    <source>
        <strain evidence="1 4">CCUG 65686</strain>
    </source>
</reference>
<reference evidence="2 3" key="1">
    <citation type="submission" date="2015-11" db="EMBL/GenBank/DDBJ databases">
        <title>Expanding the genomic diversity of Burkholderia species for the development of highly accurate diagnostics.</title>
        <authorList>
            <person name="Sahl J."/>
            <person name="Keim P."/>
            <person name="Wagner D."/>
        </authorList>
    </citation>
    <scope>NUCLEOTIDE SEQUENCE [LARGE SCALE GENOMIC DNA]</scope>
    <source>
        <strain evidence="2 3">MSMB1960WGS</strain>
    </source>
</reference>
<dbReference type="RefSeq" id="WP_059880488.1">
    <property type="nucleotide sequence ID" value="NZ_CABVPM010000097.1"/>
</dbReference>
<sequence length="108" mass="12245">MTRVDLLCYLVTSQLAARVRTGEWLDPDHLVAAMHVWQACHRTEFDWLDRLRIGATSITLAQGIYDIAIELAGIADGERIWVDANAPELRALRMRCEALLQRLDGDAR</sequence>
<gene>
    <name evidence="1" type="ORF">F7R25_16420</name>
    <name evidence="2" type="ORF">WT44_27510</name>
</gene>
<name>A0A108IRX1_9BURK</name>
<accession>A0A108IRX1</accession>
<dbReference type="EMBL" id="LPHB01000072">
    <property type="protein sequence ID" value="KWA54997.1"/>
    <property type="molecule type" value="Genomic_DNA"/>
</dbReference>
<dbReference type="Proteomes" id="UP000473470">
    <property type="component" value="Unassembled WGS sequence"/>
</dbReference>
<evidence type="ECO:0000313" key="3">
    <source>
        <dbReference type="Proteomes" id="UP000068603"/>
    </source>
</evidence>
<comment type="caution">
    <text evidence="2">The sequence shown here is derived from an EMBL/GenBank/DDBJ whole genome shotgun (WGS) entry which is preliminary data.</text>
</comment>
<dbReference type="GeneID" id="93058072"/>
<evidence type="ECO:0000313" key="1">
    <source>
        <dbReference type="EMBL" id="KAB0637339.1"/>
    </source>
</evidence>
<evidence type="ECO:0000313" key="2">
    <source>
        <dbReference type="EMBL" id="KWA54997.1"/>
    </source>
</evidence>
<proteinExistence type="predicted"/>
<organism evidence="2">
    <name type="scientific">Burkholderia stagnalis</name>
    <dbReference type="NCBI Taxonomy" id="1503054"/>
    <lineage>
        <taxon>Bacteria</taxon>
        <taxon>Pseudomonadati</taxon>
        <taxon>Pseudomonadota</taxon>
        <taxon>Betaproteobacteria</taxon>
        <taxon>Burkholderiales</taxon>
        <taxon>Burkholderiaceae</taxon>
        <taxon>Burkholderia</taxon>
        <taxon>Burkholderia cepacia complex</taxon>
    </lineage>
</organism>
<protein>
    <submittedName>
        <fullName evidence="2">Uncharacterized protein</fullName>
    </submittedName>
</protein>
<dbReference type="Proteomes" id="UP000068603">
    <property type="component" value="Unassembled WGS sequence"/>
</dbReference>
<dbReference type="EMBL" id="VZOK01000021">
    <property type="protein sequence ID" value="KAB0637339.1"/>
    <property type="molecule type" value="Genomic_DNA"/>
</dbReference>
<evidence type="ECO:0000313" key="4">
    <source>
        <dbReference type="Proteomes" id="UP000473470"/>
    </source>
</evidence>